<protein>
    <submittedName>
        <fullName evidence="1">Uncharacterized protein</fullName>
    </submittedName>
</protein>
<feature type="non-terminal residue" evidence="1">
    <location>
        <position position="95"/>
    </location>
</feature>
<evidence type="ECO:0000313" key="1">
    <source>
        <dbReference type="EMBL" id="CAB0017636.1"/>
    </source>
</evidence>
<keyword evidence="2" id="KW-1185">Reference proteome</keyword>
<dbReference type="AlphaFoldDB" id="A0A6H5HN13"/>
<reference evidence="1 2" key="1">
    <citation type="submission" date="2020-02" db="EMBL/GenBank/DDBJ databases">
        <authorList>
            <person name="Ferguson B K."/>
        </authorList>
    </citation>
    <scope>NUCLEOTIDE SEQUENCE [LARGE SCALE GENOMIC DNA]</scope>
</reference>
<evidence type="ECO:0000313" key="2">
    <source>
        <dbReference type="Proteomes" id="UP000479000"/>
    </source>
</evidence>
<dbReference type="Proteomes" id="UP000479000">
    <property type="component" value="Unassembled WGS sequence"/>
</dbReference>
<proteinExistence type="predicted"/>
<sequence>MAITSTTNALISPLIFSELPELSVPGPSERFNRFYSHLKLHLSTSDNSPADEEIEVKLKNECDFRWPHSTEYCLIHEIPERCQNIMRSRRMCCVK</sequence>
<dbReference type="EMBL" id="CADCXU010031741">
    <property type="protein sequence ID" value="CAB0017636.1"/>
    <property type="molecule type" value="Genomic_DNA"/>
</dbReference>
<name>A0A6H5HN13_9HEMI</name>
<organism evidence="1 2">
    <name type="scientific">Nesidiocoris tenuis</name>
    <dbReference type="NCBI Taxonomy" id="355587"/>
    <lineage>
        <taxon>Eukaryota</taxon>
        <taxon>Metazoa</taxon>
        <taxon>Ecdysozoa</taxon>
        <taxon>Arthropoda</taxon>
        <taxon>Hexapoda</taxon>
        <taxon>Insecta</taxon>
        <taxon>Pterygota</taxon>
        <taxon>Neoptera</taxon>
        <taxon>Paraneoptera</taxon>
        <taxon>Hemiptera</taxon>
        <taxon>Heteroptera</taxon>
        <taxon>Panheteroptera</taxon>
        <taxon>Cimicomorpha</taxon>
        <taxon>Miridae</taxon>
        <taxon>Dicyphina</taxon>
        <taxon>Nesidiocoris</taxon>
    </lineage>
</organism>
<accession>A0A6H5HN13</accession>
<gene>
    <name evidence="1" type="ORF">NTEN_LOCUS21612</name>
</gene>